<feature type="compositionally biased region" description="Polar residues" evidence="1">
    <location>
        <begin position="103"/>
        <end position="123"/>
    </location>
</feature>
<comment type="caution">
    <text evidence="2">The sequence shown here is derived from an EMBL/GenBank/DDBJ whole genome shotgun (WGS) entry which is preliminary data.</text>
</comment>
<accession>A0A369JEY5</accession>
<dbReference type="AlphaFoldDB" id="A0A369JEY5"/>
<evidence type="ECO:0000256" key="1">
    <source>
        <dbReference type="SAM" id="MobiDB-lite"/>
    </source>
</evidence>
<feature type="compositionally biased region" description="Polar residues" evidence="1">
    <location>
        <begin position="158"/>
        <end position="175"/>
    </location>
</feature>
<dbReference type="InParanoid" id="A0A369JEY5"/>
<dbReference type="STRING" id="39966.A0A369JEY5"/>
<gene>
    <name evidence="2" type="ORF">Hypma_000784</name>
</gene>
<feature type="compositionally biased region" description="Polar residues" evidence="1">
    <location>
        <begin position="359"/>
        <end position="370"/>
    </location>
</feature>
<dbReference type="Proteomes" id="UP000076154">
    <property type="component" value="Unassembled WGS sequence"/>
</dbReference>
<feature type="compositionally biased region" description="Polar residues" evidence="1">
    <location>
        <begin position="197"/>
        <end position="207"/>
    </location>
</feature>
<proteinExistence type="predicted"/>
<feature type="compositionally biased region" description="Polar residues" evidence="1">
    <location>
        <begin position="313"/>
        <end position="322"/>
    </location>
</feature>
<name>A0A369JEY5_HYPMA</name>
<evidence type="ECO:0000313" key="2">
    <source>
        <dbReference type="EMBL" id="RDB17964.1"/>
    </source>
</evidence>
<sequence>MALAQIRQRPRDLLFVPPLGASQKALARPSFPETCCIAQTNLYCEASHQRNEDMGFFSSRKAEDNVNYITTSTNTHEKSVVHVIRSRFYGKNKGKEREGQPPASFTTHGATTAQTLSGPSASTPAHVPRQPSPLSQSSNAAPRGTSAGPSILRVPQDDATSPSRKSMHKTSNIGVQPSPSSSARARSASAGLRHQSSDLVSPTPRQATDTVTVTLAQRLNELAMANSEGLLNDEEYRLLRQNLFERFAAGTAVPTETPVVPIARPHPSMTFEGKPISRPLSNFQVEVNRSPSIRSKSSVTSGVTNFLRRATSRRTPSGSNDYSETSSLFSSTSGTSNIFKRGLSRKTSTSSVRTTTSRNQTDTISISSRHTGAGSERSPVEQSPLFSPSTRSATSIRRLATPPSSFHARGIGSESGSSRYTAFAPDVLDEEHLQTTAQIRQEILAVEAEARRLMDAFNGLEMTTLAKVQRHQGRIPLQENGKLLDSSWAMAPDNRSQRRVVIVDSDAVSMKSATSAGTAPSMARSAHSARKARPKGSLNTLNLTSDWRSVGKIPPVPAIPASYGTLVVGSVSNVSLTRSTGHLAMSSVPEDGQSPTVVPKLEDEETEMEDIRRRREEVGLRYEARLEYLRAKLKGAQLHEKLARK</sequence>
<keyword evidence="3" id="KW-1185">Reference proteome</keyword>
<feature type="compositionally biased region" description="Low complexity" evidence="1">
    <location>
        <begin position="177"/>
        <end position="190"/>
    </location>
</feature>
<feature type="region of interest" description="Disordered" evidence="1">
    <location>
        <begin position="290"/>
        <end position="417"/>
    </location>
</feature>
<feature type="compositionally biased region" description="Polar residues" evidence="1">
    <location>
        <begin position="380"/>
        <end position="395"/>
    </location>
</feature>
<feature type="region of interest" description="Disordered" evidence="1">
    <location>
        <begin position="511"/>
        <end position="541"/>
    </location>
</feature>
<organism evidence="2 3">
    <name type="scientific">Hypsizygus marmoreus</name>
    <name type="common">White beech mushroom</name>
    <name type="synonym">Agaricus marmoreus</name>
    <dbReference type="NCBI Taxonomy" id="39966"/>
    <lineage>
        <taxon>Eukaryota</taxon>
        <taxon>Fungi</taxon>
        <taxon>Dikarya</taxon>
        <taxon>Basidiomycota</taxon>
        <taxon>Agaricomycotina</taxon>
        <taxon>Agaricomycetes</taxon>
        <taxon>Agaricomycetidae</taxon>
        <taxon>Agaricales</taxon>
        <taxon>Tricholomatineae</taxon>
        <taxon>Lyophyllaceae</taxon>
        <taxon>Hypsizygus</taxon>
    </lineage>
</organism>
<feature type="region of interest" description="Disordered" evidence="1">
    <location>
        <begin position="91"/>
        <end position="207"/>
    </location>
</feature>
<feature type="compositionally biased region" description="Polar residues" evidence="1">
    <location>
        <begin position="290"/>
        <end position="304"/>
    </location>
</feature>
<protein>
    <submittedName>
        <fullName evidence="2">Uncharacterized protein</fullName>
    </submittedName>
</protein>
<dbReference type="EMBL" id="LUEZ02000107">
    <property type="protein sequence ID" value="RDB17964.1"/>
    <property type="molecule type" value="Genomic_DNA"/>
</dbReference>
<feature type="compositionally biased region" description="Low complexity" evidence="1">
    <location>
        <begin position="323"/>
        <end position="336"/>
    </location>
</feature>
<feature type="compositionally biased region" description="Low complexity" evidence="1">
    <location>
        <begin position="345"/>
        <end position="358"/>
    </location>
</feature>
<reference evidence="2" key="1">
    <citation type="submission" date="2018-04" db="EMBL/GenBank/DDBJ databases">
        <title>Whole genome sequencing of Hypsizygus marmoreus.</title>
        <authorList>
            <person name="Choi I.-G."/>
            <person name="Min B."/>
            <person name="Kim J.-G."/>
            <person name="Kim S."/>
            <person name="Oh Y.-L."/>
            <person name="Kong W.-S."/>
            <person name="Park H."/>
            <person name="Jeong J."/>
            <person name="Song E.-S."/>
        </authorList>
    </citation>
    <scope>NUCLEOTIDE SEQUENCE [LARGE SCALE GENOMIC DNA]</scope>
    <source>
        <strain evidence="2">51987-8</strain>
    </source>
</reference>
<evidence type="ECO:0000313" key="3">
    <source>
        <dbReference type="Proteomes" id="UP000076154"/>
    </source>
</evidence>
<dbReference type="OrthoDB" id="3367070at2759"/>